<accession>A0AAV2IRT3</accession>
<dbReference type="Gene3D" id="3.30.70.330">
    <property type="match status" value="1"/>
</dbReference>
<dbReference type="SUPFAM" id="SSF54928">
    <property type="entry name" value="RNA-binding domain, RBD"/>
    <property type="match status" value="1"/>
</dbReference>
<feature type="non-terminal residue" evidence="2">
    <location>
        <position position="139"/>
    </location>
</feature>
<dbReference type="InterPro" id="IPR012677">
    <property type="entry name" value="Nucleotide-bd_a/b_plait_sf"/>
</dbReference>
<evidence type="ECO:0000313" key="3">
    <source>
        <dbReference type="Proteomes" id="UP001497497"/>
    </source>
</evidence>
<sequence>MGEAGKQLKIKDLPPDITQDKLRIILSNKKRRGGGPVVSVDLDSEKHSAVVTFLECEAVNIILGRGNQLNIGDHTATLYRLDGAKSTSSSTKEGHLNDPKLSQTEVNKVDSKSFPTKTRVHSSSESSETEDDFCAPRNS</sequence>
<dbReference type="EMBL" id="CAXITT010001704">
    <property type="protein sequence ID" value="CAL1548783.1"/>
    <property type="molecule type" value="Genomic_DNA"/>
</dbReference>
<dbReference type="InterPro" id="IPR035979">
    <property type="entry name" value="RBD_domain_sf"/>
</dbReference>
<name>A0AAV2IRT3_LYMST</name>
<proteinExistence type="predicted"/>
<dbReference type="AlphaFoldDB" id="A0AAV2IRT3"/>
<organism evidence="2 3">
    <name type="scientific">Lymnaea stagnalis</name>
    <name type="common">Great pond snail</name>
    <name type="synonym">Helix stagnalis</name>
    <dbReference type="NCBI Taxonomy" id="6523"/>
    <lineage>
        <taxon>Eukaryota</taxon>
        <taxon>Metazoa</taxon>
        <taxon>Spiralia</taxon>
        <taxon>Lophotrochozoa</taxon>
        <taxon>Mollusca</taxon>
        <taxon>Gastropoda</taxon>
        <taxon>Heterobranchia</taxon>
        <taxon>Euthyneura</taxon>
        <taxon>Panpulmonata</taxon>
        <taxon>Hygrophila</taxon>
        <taxon>Lymnaeoidea</taxon>
        <taxon>Lymnaeidae</taxon>
        <taxon>Lymnaea</taxon>
    </lineage>
</organism>
<gene>
    <name evidence="2" type="ORF">GSLYS_00022100001</name>
</gene>
<comment type="caution">
    <text evidence="2">The sequence shown here is derived from an EMBL/GenBank/DDBJ whole genome shotgun (WGS) entry which is preliminary data.</text>
</comment>
<feature type="region of interest" description="Disordered" evidence="1">
    <location>
        <begin position="84"/>
        <end position="139"/>
    </location>
</feature>
<protein>
    <submittedName>
        <fullName evidence="2">Uncharacterized protein</fullName>
    </submittedName>
</protein>
<reference evidence="2 3" key="1">
    <citation type="submission" date="2024-04" db="EMBL/GenBank/DDBJ databases">
        <authorList>
            <consortium name="Genoscope - CEA"/>
            <person name="William W."/>
        </authorList>
    </citation>
    <scope>NUCLEOTIDE SEQUENCE [LARGE SCALE GENOMIC DNA]</scope>
</reference>
<evidence type="ECO:0000256" key="1">
    <source>
        <dbReference type="SAM" id="MobiDB-lite"/>
    </source>
</evidence>
<dbReference type="Pfam" id="PF23085">
    <property type="entry name" value="RRM_PARP14_3"/>
    <property type="match status" value="1"/>
</dbReference>
<dbReference type="Proteomes" id="UP001497497">
    <property type="component" value="Unassembled WGS sequence"/>
</dbReference>
<dbReference type="GO" id="GO:0003676">
    <property type="term" value="F:nucleic acid binding"/>
    <property type="evidence" value="ECO:0007669"/>
    <property type="project" value="InterPro"/>
</dbReference>
<evidence type="ECO:0000313" key="2">
    <source>
        <dbReference type="EMBL" id="CAL1548783.1"/>
    </source>
</evidence>
<keyword evidence="3" id="KW-1185">Reference proteome</keyword>